<dbReference type="GO" id="GO:0005525">
    <property type="term" value="F:GTP binding"/>
    <property type="evidence" value="ECO:0007669"/>
    <property type="project" value="UniProtKB-KW"/>
</dbReference>
<dbReference type="InterPro" id="IPR015894">
    <property type="entry name" value="Guanylate-bd_N"/>
</dbReference>
<sequence length="477" mass="54598">MDDSDEFVSFFPDFVWTVRDFILELKLDGRPVTEDEYLENALKLIPGRSLKIQNSNMPKECIRHFFPKRKCFVFDQPTKEKDFLVHIKELPEDRLDYNFQAQSKKFCSYIFANANPKKLKEGIMVTGNRLRTLVETYVKAINSRAVPCLENAVTTLAQRENSAAVQKAADHYSEQMAQRVRFPTDPLQELLDEHAALEGTCIHEVIEEKKEDFLLQIEEASVKYCQAELKQLSEPLIESISKGIFSISGGHSLYIEAKKKVEQGYLLVPRKGVKANEILQSFLQSQAAVEKSILQSDKALTDGERALAAEWTMKEAAEKEQELLKQKQKEQQQMMEAQEKSYQENMAPLKKQMEREKENILREQERMLEHKLKMSLHGAWNISWGQSSNLSPRNPSLLSLRSKKDLLEEGFAKKAEEMNVEIHQLRKEYETTKENTPSLGAHITDGIGNVLLSELPGVTKLFGAGLKILSEKMKNVS</sequence>
<organism evidence="9 10">
    <name type="scientific">Heterocephalus glaber</name>
    <name type="common">Naked mole rat</name>
    <dbReference type="NCBI Taxonomy" id="10181"/>
    <lineage>
        <taxon>Eukaryota</taxon>
        <taxon>Metazoa</taxon>
        <taxon>Chordata</taxon>
        <taxon>Craniata</taxon>
        <taxon>Vertebrata</taxon>
        <taxon>Euteleostomi</taxon>
        <taxon>Mammalia</taxon>
        <taxon>Eutheria</taxon>
        <taxon>Euarchontoglires</taxon>
        <taxon>Glires</taxon>
        <taxon>Rodentia</taxon>
        <taxon>Hystricomorpha</taxon>
        <taxon>Bathyergidae</taxon>
        <taxon>Heterocephalus</taxon>
    </lineage>
</organism>
<dbReference type="InParanoid" id="G5BGF4"/>
<dbReference type="InterPro" id="IPR030386">
    <property type="entry name" value="G_GB1_RHD3_dom"/>
</dbReference>
<dbReference type="Pfam" id="PF02841">
    <property type="entry name" value="GBP_C"/>
    <property type="match status" value="2"/>
</dbReference>
<dbReference type="Proteomes" id="UP000006813">
    <property type="component" value="Unassembled WGS sequence"/>
</dbReference>
<protein>
    <submittedName>
        <fullName evidence="9">Guanylate-binding protein 4</fullName>
    </submittedName>
</protein>
<evidence type="ECO:0000256" key="7">
    <source>
        <dbReference type="SAM" id="Coils"/>
    </source>
</evidence>
<dbReference type="InterPro" id="IPR037684">
    <property type="entry name" value="GBP_C"/>
</dbReference>
<keyword evidence="7" id="KW-0175">Coiled coil</keyword>
<dbReference type="PROSITE" id="PS51715">
    <property type="entry name" value="G_GB1_RHD3"/>
    <property type="match status" value="1"/>
</dbReference>
<dbReference type="EMBL" id="JH170189">
    <property type="protein sequence ID" value="EHB08365.1"/>
    <property type="molecule type" value="Genomic_DNA"/>
</dbReference>
<dbReference type="Gene3D" id="3.40.50.300">
    <property type="entry name" value="P-loop containing nucleotide triphosphate hydrolases"/>
    <property type="match status" value="1"/>
</dbReference>
<dbReference type="SUPFAM" id="SSF52540">
    <property type="entry name" value="P-loop containing nucleoside triphosphate hydrolases"/>
    <property type="match status" value="1"/>
</dbReference>
<evidence type="ECO:0000256" key="5">
    <source>
        <dbReference type="ARBA" id="ARBA00023134"/>
    </source>
</evidence>
<dbReference type="AlphaFoldDB" id="G5BGF4"/>
<dbReference type="CDD" id="cd16269">
    <property type="entry name" value="GBP_C"/>
    <property type="match status" value="1"/>
</dbReference>
<dbReference type="GO" id="GO:0071346">
    <property type="term" value="P:cellular response to type II interferon"/>
    <property type="evidence" value="ECO:0007669"/>
    <property type="project" value="UniProtKB-ARBA"/>
</dbReference>
<dbReference type="InterPro" id="IPR003191">
    <property type="entry name" value="Guanylate-bd/ATL_C"/>
</dbReference>
<proteinExistence type="inferred from homology"/>
<dbReference type="SUPFAM" id="SSF48340">
    <property type="entry name" value="Interferon-induced guanylate-binding protein 1 (GBP1), C-terminal domain"/>
    <property type="match status" value="1"/>
</dbReference>
<keyword evidence="1" id="KW-0399">Innate immunity</keyword>
<accession>G5BGF4</accession>
<feature type="domain" description="GB1/RHD3-type G" evidence="8">
    <location>
        <begin position="1"/>
        <end position="115"/>
    </location>
</feature>
<dbReference type="Pfam" id="PF02263">
    <property type="entry name" value="GBP"/>
    <property type="match status" value="1"/>
</dbReference>
<keyword evidence="3" id="KW-0378">Hydrolase</keyword>
<evidence type="ECO:0000313" key="9">
    <source>
        <dbReference type="EMBL" id="EHB08365.1"/>
    </source>
</evidence>
<evidence type="ECO:0000256" key="6">
    <source>
        <dbReference type="PROSITE-ProRule" id="PRU01052"/>
    </source>
</evidence>
<keyword evidence="4" id="KW-0391">Immunity</keyword>
<feature type="coiled-coil region" evidence="7">
    <location>
        <begin position="313"/>
        <end position="373"/>
    </location>
</feature>
<evidence type="ECO:0000313" key="10">
    <source>
        <dbReference type="Proteomes" id="UP000006813"/>
    </source>
</evidence>
<evidence type="ECO:0000259" key="8">
    <source>
        <dbReference type="PROSITE" id="PS51715"/>
    </source>
</evidence>
<keyword evidence="2" id="KW-0547">Nucleotide-binding</keyword>
<dbReference type="GO" id="GO:0003924">
    <property type="term" value="F:GTPase activity"/>
    <property type="evidence" value="ECO:0007669"/>
    <property type="project" value="InterPro"/>
</dbReference>
<comment type="similarity">
    <text evidence="6">Belongs to the TRAFAC class dynamin-like GTPase superfamily. GB1/RHD3 GTPase family.</text>
</comment>
<reference evidence="9 10" key="1">
    <citation type="journal article" date="2011" name="Nature">
        <title>Genome sequencing reveals insights into physiology and longevity of the naked mole rat.</title>
        <authorList>
            <person name="Kim E.B."/>
            <person name="Fang X."/>
            <person name="Fushan A.A."/>
            <person name="Huang Z."/>
            <person name="Lobanov A.V."/>
            <person name="Han L."/>
            <person name="Marino S.M."/>
            <person name="Sun X."/>
            <person name="Turanov A.A."/>
            <person name="Yang P."/>
            <person name="Yim S.H."/>
            <person name="Zhao X."/>
            <person name="Kasaikina M.V."/>
            <person name="Stoletzki N."/>
            <person name="Peng C."/>
            <person name="Polak P."/>
            <person name="Xiong Z."/>
            <person name="Kiezun A."/>
            <person name="Zhu Y."/>
            <person name="Chen Y."/>
            <person name="Kryukov G.V."/>
            <person name="Zhang Q."/>
            <person name="Peshkin L."/>
            <person name="Yang L."/>
            <person name="Bronson R.T."/>
            <person name="Buffenstein R."/>
            <person name="Wang B."/>
            <person name="Han C."/>
            <person name="Li Q."/>
            <person name="Chen L."/>
            <person name="Zhao W."/>
            <person name="Sunyaev S.R."/>
            <person name="Park T.J."/>
            <person name="Zhang G."/>
            <person name="Wang J."/>
            <person name="Gladyshev V.N."/>
        </authorList>
    </citation>
    <scope>NUCLEOTIDE SEQUENCE [LARGE SCALE GENOMIC DNA]</scope>
</reference>
<evidence type="ECO:0000256" key="1">
    <source>
        <dbReference type="ARBA" id="ARBA00022588"/>
    </source>
</evidence>
<keyword evidence="5" id="KW-0342">GTP-binding</keyword>
<name>G5BGF4_HETGA</name>
<evidence type="ECO:0000256" key="4">
    <source>
        <dbReference type="ARBA" id="ARBA00022859"/>
    </source>
</evidence>
<dbReference type="InterPro" id="IPR036543">
    <property type="entry name" value="Guanylate-bd_C_sf"/>
</dbReference>
<evidence type="ECO:0000256" key="3">
    <source>
        <dbReference type="ARBA" id="ARBA00022801"/>
    </source>
</evidence>
<evidence type="ECO:0000256" key="2">
    <source>
        <dbReference type="ARBA" id="ARBA00022741"/>
    </source>
</evidence>
<dbReference type="Gene3D" id="1.20.1000.10">
    <property type="entry name" value="Guanylate-binding protein, C-terminal domain"/>
    <property type="match status" value="1"/>
</dbReference>
<dbReference type="InterPro" id="IPR027417">
    <property type="entry name" value="P-loop_NTPase"/>
</dbReference>
<dbReference type="PANTHER" id="PTHR10751">
    <property type="entry name" value="GUANYLATE BINDING PROTEIN"/>
    <property type="match status" value="1"/>
</dbReference>
<gene>
    <name evidence="9" type="ORF">GW7_06927</name>
</gene>